<accession>A0A8J2BHB1</accession>
<gene>
    <name evidence="1" type="ORF">MPNT_160040</name>
</gene>
<protein>
    <submittedName>
        <fullName evidence="1">Uncharacterized protein</fullName>
    </submittedName>
</protein>
<comment type="caution">
    <text evidence="1">The sequence shown here is derived from an EMBL/GenBank/DDBJ whole genome shotgun (WGS) entry which is preliminary data.</text>
</comment>
<sequence>MGRKLQWFSGLCLDEQVVAYVRLGWVFVLGSIEHAATSHRSGPRAATSVGRQSWSIAVVHGWGAHRGRAKGDDLGLALL</sequence>
<dbReference type="RefSeq" id="WP_174582999.1">
    <property type="nucleotide sequence ID" value="NZ_CAJNOB010000008.1"/>
</dbReference>
<evidence type="ECO:0000313" key="1">
    <source>
        <dbReference type="EMBL" id="CAF0694399.1"/>
    </source>
</evidence>
<keyword evidence="2" id="KW-1185">Reference proteome</keyword>
<name>A0A8J2BHB1_9BACT</name>
<dbReference type="EMBL" id="CAJNOB010000008">
    <property type="protein sequence ID" value="CAF0694399.1"/>
    <property type="molecule type" value="Genomic_DNA"/>
</dbReference>
<evidence type="ECO:0000313" key="2">
    <source>
        <dbReference type="Proteomes" id="UP000663859"/>
    </source>
</evidence>
<dbReference type="AlphaFoldDB" id="A0A8J2BHB1"/>
<reference evidence="1" key="1">
    <citation type="submission" date="2021-02" db="EMBL/GenBank/DDBJ databases">
        <authorList>
            <person name="Cremers G."/>
            <person name="Picone N."/>
        </authorList>
    </citation>
    <scope>NUCLEOTIDE SEQUENCE</scope>
    <source>
        <strain evidence="1">PQ17</strain>
    </source>
</reference>
<organism evidence="1 2">
    <name type="scientific">Candidatus Methylacidithermus pantelleriae</name>
    <dbReference type="NCBI Taxonomy" id="2744239"/>
    <lineage>
        <taxon>Bacteria</taxon>
        <taxon>Pseudomonadati</taxon>
        <taxon>Verrucomicrobiota</taxon>
        <taxon>Methylacidiphilae</taxon>
        <taxon>Methylacidiphilales</taxon>
        <taxon>Methylacidiphilaceae</taxon>
        <taxon>Candidatus Methylacidithermus</taxon>
    </lineage>
</organism>
<dbReference type="Proteomes" id="UP000663859">
    <property type="component" value="Unassembled WGS sequence"/>
</dbReference>
<proteinExistence type="predicted"/>